<keyword evidence="2" id="KW-1185">Reference proteome</keyword>
<evidence type="ECO:0000313" key="1">
    <source>
        <dbReference type="EMBL" id="OIJ15680.1"/>
    </source>
</evidence>
<dbReference type="OrthoDB" id="2961273at2"/>
<gene>
    <name evidence="1" type="ORF">BKP35_01405</name>
</gene>
<dbReference type="RefSeq" id="WP_071311605.1">
    <property type="nucleotide sequence ID" value="NZ_MLQQ01000001.1"/>
</dbReference>
<comment type="caution">
    <text evidence="1">The sequence shown here is derived from an EMBL/GenBank/DDBJ whole genome shotgun (WGS) entry which is preliminary data.</text>
</comment>
<accession>A0A1S2LTZ5</accession>
<reference evidence="1 2" key="1">
    <citation type="submission" date="2016-10" db="EMBL/GenBank/DDBJ databases">
        <title>Draft genome sequences of four alkaliphilic bacteria belonging to the Anaerobacillus genus.</title>
        <authorList>
            <person name="Bassil N.M."/>
            <person name="Lloyd J.R."/>
        </authorList>
    </citation>
    <scope>NUCLEOTIDE SEQUENCE [LARGE SCALE GENOMIC DNA]</scope>
    <source>
        <strain evidence="1 2">DSM 15340</strain>
    </source>
</reference>
<dbReference type="Proteomes" id="UP000180098">
    <property type="component" value="Unassembled WGS sequence"/>
</dbReference>
<dbReference type="AlphaFoldDB" id="A0A1S2LTZ5"/>
<evidence type="ECO:0000313" key="2">
    <source>
        <dbReference type="Proteomes" id="UP000180098"/>
    </source>
</evidence>
<sequence length="241" mass="28660">MNRFAYYSEDPEQVEEYVKSILPFISDIREFELYYIDKTPYIEVIERSGHLHRRVFYSRKEFDASIKNSYRKLIKQHNFTFILRDDTLNEVWLNTNGKMIETLNILHMLGIKEFHHYRHKASYKATNLKPNHDLNILVENDAAKKQFLAKFRFPYACKRIKAVEYIQQFGYLKPYATKFDYGNDLSYFDKNTIREAEAFEYATNNSFLFEDEGIDLNTAKRIFEEVGKLSGGDVNIVLFSD</sequence>
<protein>
    <submittedName>
        <fullName evidence="1">Uncharacterized protein</fullName>
    </submittedName>
</protein>
<name>A0A1S2LTZ5_9BACI</name>
<dbReference type="EMBL" id="MLQQ01000001">
    <property type="protein sequence ID" value="OIJ15680.1"/>
    <property type="molecule type" value="Genomic_DNA"/>
</dbReference>
<organism evidence="1 2">
    <name type="scientific">Anaerobacillus arseniciselenatis</name>
    <dbReference type="NCBI Taxonomy" id="85682"/>
    <lineage>
        <taxon>Bacteria</taxon>
        <taxon>Bacillati</taxon>
        <taxon>Bacillota</taxon>
        <taxon>Bacilli</taxon>
        <taxon>Bacillales</taxon>
        <taxon>Bacillaceae</taxon>
        <taxon>Anaerobacillus</taxon>
    </lineage>
</organism>
<proteinExistence type="predicted"/>